<evidence type="ECO:0000313" key="1">
    <source>
        <dbReference type="EMBL" id="KAI4459608.1"/>
    </source>
</evidence>
<gene>
    <name evidence="1" type="ORF">MML48_6g00015681</name>
</gene>
<name>A0ACB9SYM7_HOLOL</name>
<accession>A0ACB9SYM7</accession>
<proteinExistence type="predicted"/>
<reference evidence="1" key="1">
    <citation type="submission" date="2022-04" db="EMBL/GenBank/DDBJ databases">
        <title>Chromosome-scale genome assembly of Holotrichia oblita Faldermann.</title>
        <authorList>
            <person name="Rongchong L."/>
        </authorList>
    </citation>
    <scope>NUCLEOTIDE SEQUENCE</scope>
    <source>
        <strain evidence="1">81SQS9</strain>
    </source>
</reference>
<keyword evidence="2" id="KW-1185">Reference proteome</keyword>
<comment type="caution">
    <text evidence="1">The sequence shown here is derived from an EMBL/GenBank/DDBJ whole genome shotgun (WGS) entry which is preliminary data.</text>
</comment>
<dbReference type="EMBL" id="CM043020">
    <property type="protein sequence ID" value="KAI4459608.1"/>
    <property type="molecule type" value="Genomic_DNA"/>
</dbReference>
<protein>
    <submittedName>
        <fullName evidence="1">Cytochrome p450</fullName>
    </submittedName>
</protein>
<evidence type="ECO:0000313" key="2">
    <source>
        <dbReference type="Proteomes" id="UP001056778"/>
    </source>
</evidence>
<sequence>MDNQKENICYNIRDSQIQLKRNHNYFSLKGIITTTTKYRASNDDFHVERIFKDRELWHEQMLPKLQSFYNQCILPEIIDGRVPRGTKIRDPKDPH</sequence>
<dbReference type="Proteomes" id="UP001056778">
    <property type="component" value="Chromosome 6"/>
</dbReference>
<organism evidence="1 2">
    <name type="scientific">Holotrichia oblita</name>
    <name type="common">Chafer beetle</name>
    <dbReference type="NCBI Taxonomy" id="644536"/>
    <lineage>
        <taxon>Eukaryota</taxon>
        <taxon>Metazoa</taxon>
        <taxon>Ecdysozoa</taxon>
        <taxon>Arthropoda</taxon>
        <taxon>Hexapoda</taxon>
        <taxon>Insecta</taxon>
        <taxon>Pterygota</taxon>
        <taxon>Neoptera</taxon>
        <taxon>Endopterygota</taxon>
        <taxon>Coleoptera</taxon>
        <taxon>Polyphaga</taxon>
        <taxon>Scarabaeiformia</taxon>
        <taxon>Scarabaeidae</taxon>
        <taxon>Melolonthinae</taxon>
        <taxon>Holotrichia</taxon>
    </lineage>
</organism>